<dbReference type="EMBL" id="JASBWV010000012">
    <property type="protein sequence ID" value="KAJ9123534.1"/>
    <property type="molecule type" value="Genomic_DNA"/>
</dbReference>
<comment type="caution">
    <text evidence="1">The sequence shown here is derived from an EMBL/GenBank/DDBJ whole genome shotgun (WGS) entry which is preliminary data.</text>
</comment>
<reference evidence="1" key="1">
    <citation type="submission" date="2023-04" db="EMBL/GenBank/DDBJ databases">
        <title>Draft Genome sequencing of Naganishia species isolated from polar environments using Oxford Nanopore Technology.</title>
        <authorList>
            <person name="Leo P."/>
            <person name="Venkateswaran K."/>
        </authorList>
    </citation>
    <scope>NUCLEOTIDE SEQUENCE</scope>
    <source>
        <strain evidence="1">DBVPG 5303</strain>
    </source>
</reference>
<accession>A0ACC2XHP3</accession>
<evidence type="ECO:0000313" key="1">
    <source>
        <dbReference type="EMBL" id="KAJ9123534.1"/>
    </source>
</evidence>
<name>A0ACC2XHP3_9TREE</name>
<dbReference type="Proteomes" id="UP001234202">
    <property type="component" value="Unassembled WGS sequence"/>
</dbReference>
<evidence type="ECO:0000313" key="2">
    <source>
        <dbReference type="Proteomes" id="UP001234202"/>
    </source>
</evidence>
<proteinExistence type="predicted"/>
<organism evidence="1 2">
    <name type="scientific">Naganishia onofrii</name>
    <dbReference type="NCBI Taxonomy" id="1851511"/>
    <lineage>
        <taxon>Eukaryota</taxon>
        <taxon>Fungi</taxon>
        <taxon>Dikarya</taxon>
        <taxon>Basidiomycota</taxon>
        <taxon>Agaricomycotina</taxon>
        <taxon>Tremellomycetes</taxon>
        <taxon>Filobasidiales</taxon>
        <taxon>Filobasidiaceae</taxon>
        <taxon>Naganishia</taxon>
    </lineage>
</organism>
<protein>
    <submittedName>
        <fullName evidence="1">Uncharacterized protein</fullName>
    </submittedName>
</protein>
<keyword evidence="2" id="KW-1185">Reference proteome</keyword>
<gene>
    <name evidence="1" type="ORF">QFC24_003749</name>
</gene>
<sequence length="2050" mass="225839">MMASDSAAHLPLPLINTAVDGGNLAASSHTRQFLAPHDVLNASKEGAVHEDDEPVKFILLAEFDIDQGATLSMQYPFPTGTNEHTLAELMLPDGAHLRSEDWTIFFLNQTAKNAVTPILDHESPGRRPSTQTVGSQYSAEDANGRKEVHAQQWGHSKTDEMLFVLNCVKMKEDKSVRRGHGESASCVYQQAIHSDIQALDEYYQNPSPAILAKLFDSLNSISIVGCPKLSYAETLVLRYSDQKNLFEEKFTPTVVTDLEAGEEFVVNVKEERNSFRSYGGLTPESSTRSEELLTNSGTMRSLKGTFDRLSTGSVRRMRKSSRTSMRDSFDYNKTRSTPRDGQSSSKLEGGSRSQITASRSQYANQPTRDTHFFETKAYYNGMTIPVRIPLVSLLEEFGDYSVKALVQKFSSPSATPFPAPFHPHLHTSGAATHPVMLLLNALLTQKRILFLGHGQPAGHVVNFVLAACSLTGHILRGFTERAFPYSNLAGLEMLEDTPGYIAGVINPRFEDLQHTWDILCNTETGRITVSKYLVSDSRSSDGPSRALSPSTSIFSREDSVVNDAPPLSADGLGNQRDAVMSKVGSADSQFMNEILGMVASGCSETALRARFAEYVHRFVRLAARYEEDTMGYTAIGFASKSAQGQELGSGYDFAGDTNKAREFALYGPRIEAWQKSQSYQYWKEDFARITTVKTIKNIDLHYQISRLCYAHNLPEEEVALIYRRLGEELQSYEQVVELLAYTSTFRDGLSTLALGLFHISPTVRYSVVRLLDLIQPWAGLRSIRGAGNLAQAMQPTGDDFTISLNVDSRPLEDIFWRSQHTSLCLIEPSDVRPKTTAANDSCSSRIRKQGWVAVVGCADGSLWFMDTGIALNEANIINGVEGVTEGVITRDDSSIHSSRSRLFEGFRSPKSVSTPTLSRQPSSVALPTVAISPPTANTVEVQTIDAIATTNADNARPRSDSSTTTHSNRYSNLGLLPSPQPTRARNSSSVSQTSATARLASISANDERMLQRGLRNQGRATPEHVSSVTKFAAQVRSGLSDVYGKSDESTEEKRRNREIAVDMNVEVGEFFRGSPTLPEKEKAMDAEIREELKAEQELIKLEDQMDESSRSRKPDGLVLAQDPVPIIRSRVLIPGMHSAIVATQDCTAAGKVVVLTHNGFLAVVDEYQQSAISTLDLNHISRQKEHQSSKPNLMPSLRWKGLSVVRRNEMDFMVAYAHLPDEYMNDPAAAHTTIFILQLDGAGQSKLVGRTSVQGCGPISTMTAANVPQSERKLDSELAKSRSYAQLGTLLSPMPSRPTSRATSLREPHQESEKDDTDSVQGLGRFLVRKRKNETAVQHLAEFFPTVITLSGPESLSNYAAGAWKGFQVVGSAGLIWNSERICSLSLDRQLEKLVINDTRESCRLRTLHTGTKSARLPSIDTLLESEGCMAISGKFLAQLTDSVLSFNHLDTGKTTADREDSAWRQRKVLIEKSPHQHEAAEHPTFPFSPENNATFFSMDTGGNLRKQSLAGIFATERKGTSALSLDSRSTCFTIAELQPTGQQLFLSGDEDGWLKVWSAETTQLVAVECLFNSPVQALDLSQKGQAANSNSTLYVLADDGTIAVYDLARLATLFLIPGSRHTVETALLSDKDIIISYSSGKTRVWDLDTLEFRRSTGIDAAEESIANRSYTTLFLGAQPDATTTHSPDKSLLRLEVSSLALHDVSFLLHNLHTWNLQEDVDASIRLLTEGSPSAQTLPTSLKVGGSFGHGDRACWQMSQYHTAWRQMLLVVLAHRYIGEPEKEVAATKVITFYASVLQDAIGPAFYESDTSTLIKYYIHPDLHIHQAARLLLDTQLGRKMDSDLLLLLDKQIGFLPINSARSMRSSQPAAEALIMMAAVALRRFSLLSPSALKDVANSVLWYLQQEDNLVHQQLAIDLTGRGFDIWQNFIDPSDMLRSLFTIAVGKDEDGRHQSIIAHARAAVIQLASTSGAIFITTITMDILDAKTIAQRNAIMKLCVFVARKKPIVLLPSLPRLAEAVVKSLDPTRVNMRESIQQTATVILNELVST</sequence>